<evidence type="ECO:0000256" key="3">
    <source>
        <dbReference type="ARBA" id="ARBA00023163"/>
    </source>
</evidence>
<dbReference type="SMART" id="SM00420">
    <property type="entry name" value="HTH_DEOR"/>
    <property type="match status" value="1"/>
</dbReference>
<dbReference type="CDD" id="cd00090">
    <property type="entry name" value="HTH_ARSR"/>
    <property type="match status" value="1"/>
</dbReference>
<comment type="caution">
    <text evidence="5">The sequence shown here is derived from an EMBL/GenBank/DDBJ whole genome shotgun (WGS) entry which is preliminary data.</text>
</comment>
<dbReference type="GO" id="GO:0003700">
    <property type="term" value="F:DNA-binding transcription factor activity"/>
    <property type="evidence" value="ECO:0007669"/>
    <property type="project" value="InterPro"/>
</dbReference>
<evidence type="ECO:0000313" key="5">
    <source>
        <dbReference type="EMBL" id="GET31341.1"/>
    </source>
</evidence>
<sequence>MKLKNLLPNQRREKILELLREDGSAKVASLSALFKVTEVTIRQDLEKLEKDGFVEREHGGAFLKNVEDQVRNFSLVHQENMDKKALIAEKCLEFIESGDTIILDCGSTTTEIAKRLKGLKNITVITNALNIALILGTEPGIDTILTGGEFKAPTLSLTGQKAADSFNGLNVHKLFLATAGISLKAGLTYPSISDIVVKKAMIEAADTTYLVADSTKIGKKALASLGALTIVDYIITDESIKNKHRQVFEEHEIELIIAQKDKTTKEFIKAKTDTSNVL</sequence>
<dbReference type="SMART" id="SM01134">
    <property type="entry name" value="DeoRC"/>
    <property type="match status" value="1"/>
</dbReference>
<protein>
    <submittedName>
        <fullName evidence="5">DeoR family transcriptional regulator</fullName>
    </submittedName>
</protein>
<dbReference type="InterPro" id="IPR037171">
    <property type="entry name" value="NagB/RpiA_transferase-like"/>
</dbReference>
<dbReference type="PRINTS" id="PR00037">
    <property type="entry name" value="HTHLACR"/>
</dbReference>
<dbReference type="AlphaFoldDB" id="A0A5M4AUX7"/>
<name>A0A5M4AUX7_9BACT</name>
<evidence type="ECO:0000313" key="6">
    <source>
        <dbReference type="Proteomes" id="UP000391834"/>
    </source>
</evidence>
<accession>A0A5M4AUX7</accession>
<dbReference type="PANTHER" id="PTHR30363">
    <property type="entry name" value="HTH-TYPE TRANSCRIPTIONAL REGULATOR SRLR-RELATED"/>
    <property type="match status" value="1"/>
</dbReference>
<dbReference type="SUPFAM" id="SSF100950">
    <property type="entry name" value="NagB/RpiA/CoA transferase-like"/>
    <property type="match status" value="1"/>
</dbReference>
<dbReference type="EMBL" id="BLAX01000001">
    <property type="protein sequence ID" value="GET31341.1"/>
    <property type="molecule type" value="Genomic_DNA"/>
</dbReference>
<dbReference type="GO" id="GO:0003677">
    <property type="term" value="F:DNA binding"/>
    <property type="evidence" value="ECO:0007669"/>
    <property type="project" value="UniProtKB-KW"/>
</dbReference>
<dbReference type="Pfam" id="PF08220">
    <property type="entry name" value="HTH_DeoR"/>
    <property type="match status" value="1"/>
</dbReference>
<keyword evidence="1" id="KW-0805">Transcription regulation</keyword>
<keyword evidence="3" id="KW-0804">Transcription</keyword>
<dbReference type="InterPro" id="IPR011991">
    <property type="entry name" value="ArsR-like_HTH"/>
</dbReference>
<dbReference type="InterPro" id="IPR018356">
    <property type="entry name" value="Tscrpt_reg_HTH_DeoR_CS"/>
</dbReference>
<gene>
    <name evidence="5" type="ORF">PbJCM13498_02040</name>
</gene>
<feature type="domain" description="HTH deoR-type" evidence="4">
    <location>
        <begin position="8"/>
        <end position="63"/>
    </location>
</feature>
<evidence type="ECO:0000259" key="4">
    <source>
        <dbReference type="PROSITE" id="PS51000"/>
    </source>
</evidence>
<dbReference type="Proteomes" id="UP000391834">
    <property type="component" value="Unassembled WGS sequence"/>
</dbReference>
<dbReference type="Gene3D" id="3.40.50.1360">
    <property type="match status" value="1"/>
</dbReference>
<dbReference type="Gene3D" id="1.10.10.10">
    <property type="entry name" value="Winged helix-like DNA-binding domain superfamily/Winged helix DNA-binding domain"/>
    <property type="match status" value="1"/>
</dbReference>
<dbReference type="InterPro" id="IPR050313">
    <property type="entry name" value="Carb_Metab_HTH_regulators"/>
</dbReference>
<keyword evidence="6" id="KW-1185">Reference proteome</keyword>
<dbReference type="InterPro" id="IPR001034">
    <property type="entry name" value="DeoR_HTH"/>
</dbReference>
<dbReference type="InterPro" id="IPR036388">
    <property type="entry name" value="WH-like_DNA-bd_sf"/>
</dbReference>
<dbReference type="SUPFAM" id="SSF46785">
    <property type="entry name" value="Winged helix' DNA-binding domain"/>
    <property type="match status" value="1"/>
</dbReference>
<dbReference type="PROSITE" id="PS51000">
    <property type="entry name" value="HTH_DEOR_2"/>
    <property type="match status" value="1"/>
</dbReference>
<evidence type="ECO:0000256" key="2">
    <source>
        <dbReference type="ARBA" id="ARBA00023125"/>
    </source>
</evidence>
<dbReference type="OrthoDB" id="9797223at2"/>
<dbReference type="PROSITE" id="PS00894">
    <property type="entry name" value="HTH_DEOR_1"/>
    <property type="match status" value="1"/>
</dbReference>
<reference evidence="5 6" key="1">
    <citation type="submission" date="2019-10" db="EMBL/GenBank/DDBJ databases">
        <title>Prolixibacter strains distinguished by the presence of nitrate reductase genes were adept at nitrate-dependent anaerobic corrosion of metallic iron and carbon steel.</title>
        <authorList>
            <person name="Iino T."/>
            <person name="Shono N."/>
            <person name="Ito K."/>
            <person name="Nakamura R."/>
            <person name="Sueoka K."/>
            <person name="Harayama S."/>
            <person name="Ohkuma M."/>
        </authorList>
    </citation>
    <scope>NUCLEOTIDE SEQUENCE [LARGE SCALE GENOMIC DNA]</scope>
    <source>
        <strain evidence="5 6">JCM 13498</strain>
    </source>
</reference>
<dbReference type="InterPro" id="IPR036390">
    <property type="entry name" value="WH_DNA-bd_sf"/>
</dbReference>
<dbReference type="InterPro" id="IPR014036">
    <property type="entry name" value="DeoR-like_C"/>
</dbReference>
<proteinExistence type="predicted"/>
<evidence type="ECO:0000256" key="1">
    <source>
        <dbReference type="ARBA" id="ARBA00023015"/>
    </source>
</evidence>
<dbReference type="Pfam" id="PF00455">
    <property type="entry name" value="DeoRC"/>
    <property type="match status" value="1"/>
</dbReference>
<keyword evidence="2" id="KW-0238">DNA-binding</keyword>
<organism evidence="5 6">
    <name type="scientific">Prolixibacter bellariivorans</name>
    <dbReference type="NCBI Taxonomy" id="314319"/>
    <lineage>
        <taxon>Bacteria</taxon>
        <taxon>Pseudomonadati</taxon>
        <taxon>Bacteroidota</taxon>
        <taxon>Bacteroidia</taxon>
        <taxon>Marinilabiliales</taxon>
        <taxon>Prolixibacteraceae</taxon>
        <taxon>Prolixibacter</taxon>
    </lineage>
</organism>
<dbReference type="PANTHER" id="PTHR30363:SF44">
    <property type="entry name" value="AGA OPERON TRANSCRIPTIONAL REPRESSOR-RELATED"/>
    <property type="match status" value="1"/>
</dbReference>